<evidence type="ECO:0000256" key="2">
    <source>
        <dbReference type="ARBA" id="ARBA00022833"/>
    </source>
</evidence>
<dbReference type="SUPFAM" id="SSF57850">
    <property type="entry name" value="RING/U-box"/>
    <property type="match status" value="1"/>
</dbReference>
<proteinExistence type="predicted"/>
<dbReference type="FunCoup" id="A0A067QK59">
    <property type="interactions" value="199"/>
</dbReference>
<dbReference type="GO" id="GO:0008270">
    <property type="term" value="F:zinc ion binding"/>
    <property type="evidence" value="ECO:0007669"/>
    <property type="project" value="UniProtKB-KW"/>
</dbReference>
<dbReference type="Pfam" id="PF13639">
    <property type="entry name" value="zf-RING_2"/>
    <property type="match status" value="1"/>
</dbReference>
<keyword evidence="1 3" id="KW-0479">Metal-binding</keyword>
<protein>
    <submittedName>
        <fullName evidence="7">TRAF-interacting protein</fullName>
    </submittedName>
</protein>
<dbReference type="STRING" id="136037.A0A067QK59"/>
<dbReference type="GO" id="GO:0090734">
    <property type="term" value="C:site of DNA damage"/>
    <property type="evidence" value="ECO:0007669"/>
    <property type="project" value="TreeGrafter"/>
</dbReference>
<accession>A0A067QK59</accession>
<dbReference type="GO" id="GO:0031297">
    <property type="term" value="P:replication fork processing"/>
    <property type="evidence" value="ECO:0007669"/>
    <property type="project" value="TreeGrafter"/>
</dbReference>
<dbReference type="AlphaFoldDB" id="A0A067QK59"/>
<feature type="region of interest" description="Disordered" evidence="5">
    <location>
        <begin position="381"/>
        <end position="410"/>
    </location>
</feature>
<organism evidence="7 8">
    <name type="scientific">Zootermopsis nevadensis</name>
    <name type="common">Dampwood termite</name>
    <dbReference type="NCBI Taxonomy" id="136037"/>
    <lineage>
        <taxon>Eukaryota</taxon>
        <taxon>Metazoa</taxon>
        <taxon>Ecdysozoa</taxon>
        <taxon>Arthropoda</taxon>
        <taxon>Hexapoda</taxon>
        <taxon>Insecta</taxon>
        <taxon>Pterygota</taxon>
        <taxon>Neoptera</taxon>
        <taxon>Polyneoptera</taxon>
        <taxon>Dictyoptera</taxon>
        <taxon>Blattodea</taxon>
        <taxon>Blattoidea</taxon>
        <taxon>Termitoidae</taxon>
        <taxon>Termopsidae</taxon>
        <taxon>Zootermopsis</taxon>
    </lineage>
</organism>
<dbReference type="EMBL" id="KK853244">
    <property type="protein sequence ID" value="KDR09434.1"/>
    <property type="molecule type" value="Genomic_DNA"/>
</dbReference>
<dbReference type="GO" id="GO:0061630">
    <property type="term" value="F:ubiquitin protein ligase activity"/>
    <property type="evidence" value="ECO:0007669"/>
    <property type="project" value="TreeGrafter"/>
</dbReference>
<name>A0A067QK59_ZOONE</name>
<keyword evidence="8" id="KW-1185">Reference proteome</keyword>
<dbReference type="eggNOG" id="KOG0827">
    <property type="taxonomic scope" value="Eukaryota"/>
</dbReference>
<sequence>MHISCVICGDLFVATSEVFVTGCGHLFHYPCLIQWIERSKSCPQCRYKTTEKTIHRIYFNVANSEPEEDASLLRNKIDNLTFQIHLKDTDIKNASEENQTLSNQNKGLREEIKTLEFKIRSQESSVSALKDQIRYLRLQNKDAEDSREEAKKLRKQLEILKSIQIIVHGTTTEVEEILDKHADSHDSRKSLATYVSVLRREMQAASDRKQALRDQLRTCQQDLSAANLQKEKLYEEVNLKSKLNKQLEDDMQHLEHEKRSLQKKIRDLEKAISSPSGKNPRDSALRRLILESPIPEAVKVPRMTDSAEGDTSTSTLFGTLLSPGSKAQETSDPESPYLNIKSCSFGLTPLKGSQSMNLKLSSGSNKFSIFKKAHHTKLSSSVDASPEETYDGLGGHSKFDEFPVPSSKFKPTQRKLKSVSTLKTKKQVTVMHKLDRFLDLP</sequence>
<dbReference type="OrthoDB" id="8062037at2759"/>
<keyword evidence="1 3" id="KW-0863">Zinc-finger</keyword>
<feature type="coiled-coil region" evidence="4">
    <location>
        <begin position="91"/>
        <end position="163"/>
    </location>
</feature>
<dbReference type="GO" id="GO:0005634">
    <property type="term" value="C:nucleus"/>
    <property type="evidence" value="ECO:0007669"/>
    <property type="project" value="TreeGrafter"/>
</dbReference>
<evidence type="ECO:0000313" key="8">
    <source>
        <dbReference type="Proteomes" id="UP000027135"/>
    </source>
</evidence>
<dbReference type="PANTHER" id="PTHR46569:SF1">
    <property type="entry name" value="E3 UBIQUITIN-PROTEIN LIGASE RFWD3-RELATED"/>
    <property type="match status" value="1"/>
</dbReference>
<dbReference type="PANTHER" id="PTHR46569">
    <property type="entry name" value="E3 UBIQUITIN-PROTEIN LIGASE TRAIP"/>
    <property type="match status" value="1"/>
</dbReference>
<reference evidence="7 8" key="1">
    <citation type="journal article" date="2014" name="Nat. Commun.">
        <title>Molecular traces of alternative social organization in a termite genome.</title>
        <authorList>
            <person name="Terrapon N."/>
            <person name="Li C."/>
            <person name="Robertson H.M."/>
            <person name="Ji L."/>
            <person name="Meng X."/>
            <person name="Booth W."/>
            <person name="Chen Z."/>
            <person name="Childers C.P."/>
            <person name="Glastad K.M."/>
            <person name="Gokhale K."/>
            <person name="Gowin J."/>
            <person name="Gronenberg W."/>
            <person name="Hermansen R.A."/>
            <person name="Hu H."/>
            <person name="Hunt B.G."/>
            <person name="Huylmans A.K."/>
            <person name="Khalil S.M."/>
            <person name="Mitchell R.D."/>
            <person name="Munoz-Torres M.C."/>
            <person name="Mustard J.A."/>
            <person name="Pan H."/>
            <person name="Reese J.T."/>
            <person name="Scharf M.E."/>
            <person name="Sun F."/>
            <person name="Vogel H."/>
            <person name="Xiao J."/>
            <person name="Yang W."/>
            <person name="Yang Z."/>
            <person name="Yang Z."/>
            <person name="Zhou J."/>
            <person name="Zhu J."/>
            <person name="Brent C.S."/>
            <person name="Elsik C.G."/>
            <person name="Goodisman M.A."/>
            <person name="Liberles D.A."/>
            <person name="Roe R.M."/>
            <person name="Vargo E.L."/>
            <person name="Vilcinskas A."/>
            <person name="Wang J."/>
            <person name="Bornberg-Bauer E."/>
            <person name="Korb J."/>
            <person name="Zhang G."/>
            <person name="Liebig J."/>
        </authorList>
    </citation>
    <scope>NUCLEOTIDE SEQUENCE [LARGE SCALE GENOMIC DNA]</scope>
    <source>
        <tissue evidence="7">Whole organism</tissue>
    </source>
</reference>
<evidence type="ECO:0000313" key="7">
    <source>
        <dbReference type="EMBL" id="KDR09434.1"/>
    </source>
</evidence>
<dbReference type="SMART" id="SM00184">
    <property type="entry name" value="RING"/>
    <property type="match status" value="1"/>
</dbReference>
<dbReference type="Gene3D" id="3.30.40.10">
    <property type="entry name" value="Zinc/RING finger domain, C3HC4 (zinc finger)"/>
    <property type="match status" value="1"/>
</dbReference>
<evidence type="ECO:0000256" key="3">
    <source>
        <dbReference type="PROSITE-ProRule" id="PRU00175"/>
    </source>
</evidence>
<gene>
    <name evidence="7" type="ORF">L798_00654</name>
</gene>
<dbReference type="InterPro" id="IPR013083">
    <property type="entry name" value="Znf_RING/FYVE/PHD"/>
</dbReference>
<dbReference type="OMA" id="RSKYIQP"/>
<evidence type="ECO:0000256" key="5">
    <source>
        <dbReference type="SAM" id="MobiDB-lite"/>
    </source>
</evidence>
<evidence type="ECO:0000256" key="4">
    <source>
        <dbReference type="SAM" id="Coils"/>
    </source>
</evidence>
<evidence type="ECO:0000256" key="1">
    <source>
        <dbReference type="ARBA" id="ARBA00022771"/>
    </source>
</evidence>
<dbReference type="Proteomes" id="UP000027135">
    <property type="component" value="Unassembled WGS sequence"/>
</dbReference>
<feature type="coiled-coil region" evidence="4">
    <location>
        <begin position="195"/>
        <end position="271"/>
    </location>
</feature>
<dbReference type="PROSITE" id="PS50089">
    <property type="entry name" value="ZF_RING_2"/>
    <property type="match status" value="1"/>
</dbReference>
<dbReference type="InParanoid" id="A0A067QK59"/>
<dbReference type="GO" id="GO:0016567">
    <property type="term" value="P:protein ubiquitination"/>
    <property type="evidence" value="ECO:0007669"/>
    <property type="project" value="TreeGrafter"/>
</dbReference>
<evidence type="ECO:0000259" key="6">
    <source>
        <dbReference type="PROSITE" id="PS50089"/>
    </source>
</evidence>
<feature type="domain" description="RING-type" evidence="6">
    <location>
        <begin position="5"/>
        <end position="46"/>
    </location>
</feature>
<dbReference type="InterPro" id="IPR001841">
    <property type="entry name" value="Znf_RING"/>
</dbReference>
<keyword evidence="4" id="KW-0175">Coiled coil</keyword>
<keyword evidence="2" id="KW-0862">Zinc</keyword>
<dbReference type="InterPro" id="IPR052639">
    <property type="entry name" value="TRAIP_ubiq-protein_ligase"/>
</dbReference>